<dbReference type="Pfam" id="PF14290">
    <property type="entry name" value="SDH5_plant"/>
    <property type="match status" value="1"/>
</dbReference>
<proteinExistence type="predicted"/>
<dbReference type="PANTHER" id="PTHR36139:SF1">
    <property type="entry name" value="SUCCINATE DEHYDROGENASE SUBUNIT 5, MITOCHONDRIAL"/>
    <property type="match status" value="1"/>
</dbReference>
<sequence>MASRLMASQASRYLLRRASQHLFSLASPAPAVRSRQITIPLFRSDELGRSSIIQCRMMNTNVSTLPDIADKNILHALKALMAVNWTEISDEAKDAVEAALTNSTSDNAGLEKLKDAWRAAEAVEKFSGTLVTLRMCLDDMSGLTGENVKPLPPLLLDALKTALSRYRNYLAAFKEDEFYLKKKVEVELGTLLVHIRQRCSGLDPEWGDISVIGTAGIAGSFIEYRAR</sequence>
<dbReference type="OMA" id="HRFLSTR"/>
<reference evidence="1" key="1">
    <citation type="submission" date="2021-08" db="EMBL/GenBank/DDBJ databases">
        <title>WGS assembly of Ceratopteris richardii.</title>
        <authorList>
            <person name="Marchant D.B."/>
            <person name="Chen G."/>
            <person name="Jenkins J."/>
            <person name="Shu S."/>
            <person name="Leebens-Mack J."/>
            <person name="Grimwood J."/>
            <person name="Schmutz J."/>
            <person name="Soltis P."/>
            <person name="Soltis D."/>
            <person name="Chen Z.-H."/>
        </authorList>
    </citation>
    <scope>NUCLEOTIDE SEQUENCE</scope>
    <source>
        <strain evidence="1">Whitten #5841</strain>
        <tissue evidence="1">Leaf</tissue>
    </source>
</reference>
<evidence type="ECO:0000313" key="2">
    <source>
        <dbReference type="Proteomes" id="UP000825935"/>
    </source>
</evidence>
<comment type="caution">
    <text evidence="1">The sequence shown here is derived from an EMBL/GenBank/DDBJ whole genome shotgun (WGS) entry which is preliminary data.</text>
</comment>
<name>A0A8T2V9T8_CERRI</name>
<evidence type="ECO:0000313" key="1">
    <source>
        <dbReference type="EMBL" id="KAH7442543.1"/>
    </source>
</evidence>
<keyword evidence="2" id="KW-1185">Reference proteome</keyword>
<dbReference type="GO" id="GO:0045273">
    <property type="term" value="C:respiratory chain complex II (succinate dehydrogenase)"/>
    <property type="evidence" value="ECO:0007669"/>
    <property type="project" value="InterPro"/>
</dbReference>
<dbReference type="Proteomes" id="UP000825935">
    <property type="component" value="Chromosome 3"/>
</dbReference>
<organism evidence="1 2">
    <name type="scientific">Ceratopteris richardii</name>
    <name type="common">Triangle waterfern</name>
    <dbReference type="NCBI Taxonomy" id="49495"/>
    <lineage>
        <taxon>Eukaryota</taxon>
        <taxon>Viridiplantae</taxon>
        <taxon>Streptophyta</taxon>
        <taxon>Embryophyta</taxon>
        <taxon>Tracheophyta</taxon>
        <taxon>Polypodiopsida</taxon>
        <taxon>Polypodiidae</taxon>
        <taxon>Polypodiales</taxon>
        <taxon>Pteridineae</taxon>
        <taxon>Pteridaceae</taxon>
        <taxon>Parkerioideae</taxon>
        <taxon>Ceratopteris</taxon>
    </lineage>
</organism>
<dbReference type="GO" id="GO:0006099">
    <property type="term" value="P:tricarboxylic acid cycle"/>
    <property type="evidence" value="ECO:0007669"/>
    <property type="project" value="InterPro"/>
</dbReference>
<dbReference type="InterPro" id="IPR025397">
    <property type="entry name" value="SDH5"/>
</dbReference>
<dbReference type="EMBL" id="CM035408">
    <property type="protein sequence ID" value="KAH7442543.1"/>
    <property type="molecule type" value="Genomic_DNA"/>
</dbReference>
<dbReference type="AlphaFoldDB" id="A0A8T2V9T8"/>
<dbReference type="OrthoDB" id="1910373at2759"/>
<dbReference type="PANTHER" id="PTHR36139">
    <property type="entry name" value="SUCCINATE DEHYDROGENASE SUBUNIT 5, MITOCHONDRIAL"/>
    <property type="match status" value="1"/>
</dbReference>
<protein>
    <submittedName>
        <fullName evidence="1">Uncharacterized protein</fullName>
    </submittedName>
</protein>
<gene>
    <name evidence="1" type="ORF">KP509_03G093400</name>
</gene>
<accession>A0A8T2V9T8</accession>